<feature type="compositionally biased region" description="Low complexity" evidence="1">
    <location>
        <begin position="98"/>
        <end position="109"/>
    </location>
</feature>
<accession>A0A9N7NFD9</accession>
<evidence type="ECO:0000256" key="1">
    <source>
        <dbReference type="SAM" id="MobiDB-lite"/>
    </source>
</evidence>
<organism evidence="2 3">
    <name type="scientific">Striga hermonthica</name>
    <name type="common">Purple witchweed</name>
    <name type="synonym">Buchnera hermonthica</name>
    <dbReference type="NCBI Taxonomy" id="68872"/>
    <lineage>
        <taxon>Eukaryota</taxon>
        <taxon>Viridiplantae</taxon>
        <taxon>Streptophyta</taxon>
        <taxon>Embryophyta</taxon>
        <taxon>Tracheophyta</taxon>
        <taxon>Spermatophyta</taxon>
        <taxon>Magnoliopsida</taxon>
        <taxon>eudicotyledons</taxon>
        <taxon>Gunneridae</taxon>
        <taxon>Pentapetalae</taxon>
        <taxon>asterids</taxon>
        <taxon>lamiids</taxon>
        <taxon>Lamiales</taxon>
        <taxon>Orobanchaceae</taxon>
        <taxon>Buchnereae</taxon>
        <taxon>Striga</taxon>
    </lineage>
</organism>
<name>A0A9N7NFD9_STRHE</name>
<dbReference type="EMBL" id="CACSLK010027840">
    <property type="protein sequence ID" value="CAA0833415.1"/>
    <property type="molecule type" value="Genomic_DNA"/>
</dbReference>
<dbReference type="PANTHER" id="PTHR46250:SF18">
    <property type="entry name" value="MYB_SANT-LIKE DOMAIN-CONTAINING PROTEIN"/>
    <property type="match status" value="1"/>
</dbReference>
<proteinExistence type="predicted"/>
<dbReference type="PANTHER" id="PTHR46250">
    <property type="entry name" value="MYB/SANT-LIKE DNA-BINDING DOMAIN PROTEIN-RELATED"/>
    <property type="match status" value="1"/>
</dbReference>
<feature type="compositionally biased region" description="Acidic residues" evidence="1">
    <location>
        <begin position="70"/>
        <end position="81"/>
    </location>
</feature>
<evidence type="ECO:0000313" key="3">
    <source>
        <dbReference type="Proteomes" id="UP001153555"/>
    </source>
</evidence>
<dbReference type="AlphaFoldDB" id="A0A9N7NFD9"/>
<protein>
    <submittedName>
        <fullName evidence="2">Uncharacterized protein</fullName>
    </submittedName>
</protein>
<evidence type="ECO:0000313" key="2">
    <source>
        <dbReference type="EMBL" id="CAA0833415.1"/>
    </source>
</evidence>
<keyword evidence="3" id="KW-1185">Reference proteome</keyword>
<dbReference type="Proteomes" id="UP001153555">
    <property type="component" value="Unassembled WGS sequence"/>
</dbReference>
<sequence length="217" mass="24443">MISLSPYLPALPCRRSLAFSTSEVDLNAKTLRKKSFPYFNDWQEIFGKDRATGENAQSFEDATGEVPEHDMEDQMESDNEDVPVQQNPREGSPGIRMGSTSGTESGTRGTADKRLKSGKKKGVGQWEDRFLDIMQTFSQSTKETLKGIACSLGVAYEEEKKRNAVFDAFSDMHFLSKEDKMVVTMRLCKNAQELSMFFSLSMEDKAIMVKMMLDGRL</sequence>
<dbReference type="OrthoDB" id="912437at2759"/>
<gene>
    <name evidence="2" type="ORF">SHERM_28676</name>
</gene>
<comment type="caution">
    <text evidence="2">The sequence shown here is derived from an EMBL/GenBank/DDBJ whole genome shotgun (WGS) entry which is preliminary data.</text>
</comment>
<feature type="region of interest" description="Disordered" evidence="1">
    <location>
        <begin position="64"/>
        <end position="120"/>
    </location>
</feature>
<reference evidence="2" key="1">
    <citation type="submission" date="2019-12" db="EMBL/GenBank/DDBJ databases">
        <authorList>
            <person name="Scholes J."/>
        </authorList>
    </citation>
    <scope>NUCLEOTIDE SEQUENCE</scope>
</reference>